<dbReference type="PANTHER" id="PTHR45625:SF1">
    <property type="entry name" value="RING-TYPE E3 UBIQUITIN-PROTEIN LIGASE PPIL2"/>
    <property type="match status" value="1"/>
</dbReference>
<accession>A0AAJ7W5H9</accession>
<proteinExistence type="inferred from homology"/>
<keyword evidence="7" id="KW-0507">mRNA processing</keyword>
<evidence type="ECO:0000256" key="7">
    <source>
        <dbReference type="ARBA" id="ARBA00022664"/>
    </source>
</evidence>
<dbReference type="GeneID" id="107272105"/>
<evidence type="ECO:0000259" key="22">
    <source>
        <dbReference type="PROSITE" id="PS50072"/>
    </source>
</evidence>
<dbReference type="GO" id="GO:0071013">
    <property type="term" value="C:catalytic step 2 spliceosome"/>
    <property type="evidence" value="ECO:0007669"/>
    <property type="project" value="TreeGrafter"/>
</dbReference>
<dbReference type="InterPro" id="IPR020892">
    <property type="entry name" value="Cyclophilin-type_PPIase_CS"/>
</dbReference>
<feature type="domain" description="PPIase cyclophilin-type" evidence="22">
    <location>
        <begin position="289"/>
        <end position="432"/>
    </location>
</feature>
<evidence type="ECO:0000256" key="4">
    <source>
        <dbReference type="ARBA" id="ARBA00007930"/>
    </source>
</evidence>
<protein>
    <recommendedName>
        <fullName evidence="18">RING-type E3 ubiquitin-protein ligase PPIL2</fullName>
        <ecNumber evidence="5">2.3.2.27</ecNumber>
    </recommendedName>
    <alternativeName>
        <fullName evidence="20">CYC4</fullName>
    </alternativeName>
    <alternativeName>
        <fullName evidence="19">Probable inactive peptidyl-prolyl cis-trans isomerase-like 2</fullName>
    </alternativeName>
</protein>
<keyword evidence="14" id="KW-0508">mRNA splicing</keyword>
<dbReference type="GO" id="GO:0006457">
    <property type="term" value="P:protein folding"/>
    <property type="evidence" value="ECO:0007669"/>
    <property type="project" value="InterPro"/>
</dbReference>
<sequence>MGKRQHQKDKMYLTYTEWTTLYGGKKSGTSESTEDTTFRRLPYDHCCLSLQPFEHPYCDANGNVFELEAILSYIKHFKHNPVTGKPLDAKNLIKLNFSKNATGQYHCPVLFKLFTKHSHIVAIKTTGNVFSHEAVEQLNIKTRNWKDLVTDEPFTRQDIITIQDPTNANKFNLSTFHHIKNNLRVEDEETIRERSDPKAKLKTVSMETKEILEELDREYKPAENKNVVERPKADKFNAAHYSTGAVAAGFTSTVMPTETTHQAAVVAEDLVRYERVKKKGYVRFLTNFGALNLELYCDLIPKTCENFIKHCHTGYYEGTKFHRSIRNFMIQGGDPTNTGNGGKSIWGKPFEDEFKTNLVHQGRGILSMANSGPNTNGSQFFITFRSCRHLDRKHTVFGKIVGGLETLNAIEKVEVDNKDRPIEDIIIQRTQVYVDPFQEADEQLIAERSAESERLAQEARKANSSDKKETDNNLKVYRSGVAKYIKLGKEQEKPGKGETSNESAVKKKKDVSYSLGSFSSW</sequence>
<evidence type="ECO:0000313" key="26">
    <source>
        <dbReference type="RefSeq" id="XP_024945155.1"/>
    </source>
</evidence>
<keyword evidence="13" id="KW-0175">Coiled coil</keyword>
<evidence type="ECO:0000256" key="9">
    <source>
        <dbReference type="ARBA" id="ARBA00022728"/>
    </source>
</evidence>
<evidence type="ECO:0000313" key="25">
    <source>
        <dbReference type="RefSeq" id="XP_024945154.1"/>
    </source>
</evidence>
<feature type="region of interest" description="Disordered" evidence="21">
    <location>
        <begin position="488"/>
        <end position="521"/>
    </location>
</feature>
<comment type="function">
    <text evidence="16">Has a ubiquitin-protein ligase activity acting as an E3 ubiquitin protein ligase or as an ubiquitin-ubiquitin ligase promoting elongation of ubiquitin chains on substrates. By mediating 'Lys-48'-linked polyubiquitination of proteins could target them for proteasomal degradation. May also function as a chaperone, playing a role in transport to the cell membrane of BSG/Basigin for instance. Probable inactive PPIase with no peptidyl-prolyl cis-trans isomerase activity. As a component of the minor spliceosome, involved in the splicing of U12-type introns in pre-mRNAs.</text>
</comment>
<evidence type="ECO:0000256" key="15">
    <source>
        <dbReference type="ARBA" id="ARBA00023242"/>
    </source>
</evidence>
<evidence type="ECO:0000256" key="10">
    <source>
        <dbReference type="ARBA" id="ARBA00022786"/>
    </source>
</evidence>
<keyword evidence="10" id="KW-0833">Ubl conjugation pathway</keyword>
<evidence type="ECO:0000256" key="14">
    <source>
        <dbReference type="ARBA" id="ARBA00023187"/>
    </source>
</evidence>
<comment type="subcellular location">
    <subcellularLocation>
        <location evidence="2">Nucleus</location>
    </subcellularLocation>
</comment>
<keyword evidence="9" id="KW-0747">Spliceosome</keyword>
<dbReference type="PROSITE" id="PS51698">
    <property type="entry name" value="U_BOX"/>
    <property type="match status" value="1"/>
</dbReference>
<evidence type="ECO:0000256" key="6">
    <source>
        <dbReference type="ARBA" id="ARBA00022499"/>
    </source>
</evidence>
<evidence type="ECO:0000256" key="12">
    <source>
        <dbReference type="ARBA" id="ARBA00022990"/>
    </source>
</evidence>
<dbReference type="RefSeq" id="XP_024945157.1">
    <property type="nucleotide sequence ID" value="XM_025089389.1"/>
</dbReference>
<comment type="pathway">
    <text evidence="3">Protein modification; protein ubiquitination.</text>
</comment>
<evidence type="ECO:0000313" key="28">
    <source>
        <dbReference type="RefSeq" id="XP_024945157.1"/>
    </source>
</evidence>
<evidence type="ECO:0000256" key="19">
    <source>
        <dbReference type="ARBA" id="ARBA00078275"/>
    </source>
</evidence>
<dbReference type="SMART" id="SM00504">
    <property type="entry name" value="Ubox"/>
    <property type="match status" value="1"/>
</dbReference>
<evidence type="ECO:0000313" key="29">
    <source>
        <dbReference type="RefSeq" id="XP_024945158.1"/>
    </source>
</evidence>
<evidence type="ECO:0000256" key="2">
    <source>
        <dbReference type="ARBA" id="ARBA00004123"/>
    </source>
</evidence>
<dbReference type="Gene3D" id="3.30.40.10">
    <property type="entry name" value="Zinc/RING finger domain, C3HC4 (zinc finger)"/>
    <property type="match status" value="1"/>
</dbReference>
<dbReference type="Gene3D" id="2.40.100.10">
    <property type="entry name" value="Cyclophilin-like"/>
    <property type="match status" value="1"/>
</dbReference>
<dbReference type="AlphaFoldDB" id="A0AAJ7W5H9"/>
<dbReference type="GO" id="GO:0000209">
    <property type="term" value="P:protein polyubiquitination"/>
    <property type="evidence" value="ECO:0007669"/>
    <property type="project" value="TreeGrafter"/>
</dbReference>
<dbReference type="GO" id="GO:0061630">
    <property type="term" value="F:ubiquitin protein ligase activity"/>
    <property type="evidence" value="ECO:0007669"/>
    <property type="project" value="UniProtKB-EC"/>
</dbReference>
<keyword evidence="8" id="KW-0808">Transferase</keyword>
<evidence type="ECO:0000256" key="21">
    <source>
        <dbReference type="SAM" id="MobiDB-lite"/>
    </source>
</evidence>
<keyword evidence="6" id="KW-1017">Isopeptide bond</keyword>
<keyword evidence="15" id="KW-0539">Nucleus</keyword>
<evidence type="ECO:0000256" key="16">
    <source>
        <dbReference type="ARBA" id="ARBA00059251"/>
    </source>
</evidence>
<evidence type="ECO:0000256" key="1">
    <source>
        <dbReference type="ARBA" id="ARBA00000900"/>
    </source>
</evidence>
<dbReference type="InterPro" id="IPR029000">
    <property type="entry name" value="Cyclophilin-like_dom_sf"/>
</dbReference>
<dbReference type="InterPro" id="IPR002130">
    <property type="entry name" value="Cyclophilin-type_PPIase_dom"/>
</dbReference>
<dbReference type="InterPro" id="IPR013083">
    <property type="entry name" value="Znf_RING/FYVE/PHD"/>
</dbReference>
<dbReference type="EC" id="2.3.2.27" evidence="5"/>
<feature type="domain" description="U-box" evidence="23">
    <location>
        <begin position="39"/>
        <end position="112"/>
    </location>
</feature>
<dbReference type="FunFam" id="2.40.100.10:FF:000018">
    <property type="entry name" value="Peptidyl-prolyl cis-trans isomerase-like 2"/>
    <property type="match status" value="1"/>
</dbReference>
<reference evidence="25 26" key="1">
    <citation type="submission" date="2025-04" db="UniProtKB">
        <authorList>
            <consortium name="RefSeq"/>
        </authorList>
    </citation>
    <scope>IDENTIFICATION</scope>
</reference>
<dbReference type="KEGG" id="ccin:107272105"/>
<organism evidence="24 27">
    <name type="scientific">Cephus cinctus</name>
    <name type="common">Wheat stem sawfly</name>
    <dbReference type="NCBI Taxonomy" id="211228"/>
    <lineage>
        <taxon>Eukaryota</taxon>
        <taxon>Metazoa</taxon>
        <taxon>Ecdysozoa</taxon>
        <taxon>Arthropoda</taxon>
        <taxon>Hexapoda</taxon>
        <taxon>Insecta</taxon>
        <taxon>Pterygota</taxon>
        <taxon>Neoptera</taxon>
        <taxon>Endopterygota</taxon>
        <taxon>Hymenoptera</taxon>
        <taxon>Cephoidea</taxon>
        <taxon>Cephidae</taxon>
        <taxon>Cephus</taxon>
    </lineage>
</organism>
<dbReference type="RefSeq" id="XP_024945158.1">
    <property type="nucleotide sequence ID" value="XM_025089390.1"/>
</dbReference>
<evidence type="ECO:0000256" key="13">
    <source>
        <dbReference type="ARBA" id="ARBA00023054"/>
    </source>
</evidence>
<dbReference type="SUPFAM" id="SSF50891">
    <property type="entry name" value="Cyclophilin-like"/>
    <property type="match status" value="1"/>
</dbReference>
<evidence type="ECO:0000256" key="17">
    <source>
        <dbReference type="ARBA" id="ARBA00061807"/>
    </source>
</evidence>
<comment type="catalytic activity">
    <reaction evidence="1">
        <text>S-ubiquitinyl-[E2 ubiquitin-conjugating enzyme]-L-cysteine + [acceptor protein]-L-lysine = [E2 ubiquitin-conjugating enzyme]-L-cysteine + N(6)-ubiquitinyl-[acceptor protein]-L-lysine.</text>
        <dbReference type="EC" id="2.3.2.27"/>
    </reaction>
</comment>
<gene>
    <name evidence="25 26 27 28 29" type="primary">LOC107272105</name>
</gene>
<evidence type="ECO:0000256" key="8">
    <source>
        <dbReference type="ARBA" id="ARBA00022679"/>
    </source>
</evidence>
<comment type="similarity">
    <text evidence="4">Belongs to the cyclophilin-type PPIase family. PPIL2 subfamily.</text>
</comment>
<dbReference type="GO" id="GO:0003755">
    <property type="term" value="F:peptidyl-prolyl cis-trans isomerase activity"/>
    <property type="evidence" value="ECO:0007669"/>
    <property type="project" value="InterPro"/>
</dbReference>
<name>A0AAJ7W5H9_CEPCN</name>
<dbReference type="GO" id="GO:0006397">
    <property type="term" value="P:mRNA processing"/>
    <property type="evidence" value="ECO:0007669"/>
    <property type="project" value="UniProtKB-KW"/>
</dbReference>
<dbReference type="InterPro" id="IPR044666">
    <property type="entry name" value="Cyclophilin_A-like"/>
</dbReference>
<comment type="subunit">
    <text evidence="17">Component of the minor spliceosome, which splices U12-type introns. Within this complex, interacts with PRPF8/PRP8, EFTUD2/SNU114 and PLRG1. Interacts with isoform 2 of BSG. Interacts (via the PPIase cyclophilin-type domain) with CRNKL1; they may form a trimeric complex with HSP90.</text>
</comment>
<dbReference type="RefSeq" id="XP_024945154.1">
    <property type="nucleotide sequence ID" value="XM_025089386.1"/>
</dbReference>
<dbReference type="GO" id="GO:0008380">
    <property type="term" value="P:RNA splicing"/>
    <property type="evidence" value="ECO:0007669"/>
    <property type="project" value="UniProtKB-KW"/>
</dbReference>
<dbReference type="RefSeq" id="XP_024945155.1">
    <property type="nucleotide sequence ID" value="XM_025089387.1"/>
</dbReference>
<dbReference type="Pfam" id="PF04641">
    <property type="entry name" value="Rtf2"/>
    <property type="match status" value="1"/>
</dbReference>
<dbReference type="InterPro" id="IPR026951">
    <property type="entry name" value="PPIL2_U-box_dom"/>
</dbReference>
<dbReference type="PROSITE" id="PS50072">
    <property type="entry name" value="CSA_PPIASE_2"/>
    <property type="match status" value="1"/>
</dbReference>
<keyword evidence="11" id="KW-0832">Ubl conjugation</keyword>
<evidence type="ECO:0000256" key="20">
    <source>
        <dbReference type="ARBA" id="ARBA00079124"/>
    </source>
</evidence>
<evidence type="ECO:0000313" key="24">
    <source>
        <dbReference type="Proteomes" id="UP000694920"/>
    </source>
</evidence>
<evidence type="ECO:0000256" key="11">
    <source>
        <dbReference type="ARBA" id="ARBA00022843"/>
    </source>
</evidence>
<dbReference type="FunFam" id="3.30.40.10:FF:000079">
    <property type="entry name" value="Peptidyl-prolyl cis-trans isomerase 2"/>
    <property type="match status" value="1"/>
</dbReference>
<dbReference type="Pfam" id="PF00160">
    <property type="entry name" value="Pro_isomerase"/>
    <property type="match status" value="1"/>
</dbReference>
<keyword evidence="24" id="KW-1185">Reference proteome</keyword>
<evidence type="ECO:0000256" key="3">
    <source>
        <dbReference type="ARBA" id="ARBA00004906"/>
    </source>
</evidence>
<evidence type="ECO:0000313" key="27">
    <source>
        <dbReference type="RefSeq" id="XP_024945156.1"/>
    </source>
</evidence>
<dbReference type="PANTHER" id="PTHR45625">
    <property type="entry name" value="PEPTIDYL-PROLYL CIS-TRANS ISOMERASE-RELATED"/>
    <property type="match status" value="1"/>
</dbReference>
<dbReference type="Proteomes" id="UP000694920">
    <property type="component" value="Unplaced"/>
</dbReference>
<dbReference type="PRINTS" id="PR00153">
    <property type="entry name" value="CSAPPISMRASE"/>
</dbReference>
<evidence type="ECO:0000259" key="23">
    <source>
        <dbReference type="PROSITE" id="PS51698"/>
    </source>
</evidence>
<dbReference type="RefSeq" id="XP_024945156.1">
    <property type="nucleotide sequence ID" value="XM_025089388.1"/>
</dbReference>
<dbReference type="CDD" id="cd01923">
    <property type="entry name" value="cyclophilin_RING"/>
    <property type="match status" value="1"/>
</dbReference>
<keyword evidence="12" id="KW-0007">Acetylation</keyword>
<dbReference type="SUPFAM" id="SSF57850">
    <property type="entry name" value="RING/U-box"/>
    <property type="match status" value="1"/>
</dbReference>
<evidence type="ECO:0000256" key="18">
    <source>
        <dbReference type="ARBA" id="ARBA00073734"/>
    </source>
</evidence>
<dbReference type="CDD" id="cd16663">
    <property type="entry name" value="RING-Ubox_PPIL2"/>
    <property type="match status" value="1"/>
</dbReference>
<dbReference type="InterPro" id="IPR003613">
    <property type="entry name" value="Ubox_domain"/>
</dbReference>
<evidence type="ECO:0000256" key="5">
    <source>
        <dbReference type="ARBA" id="ARBA00012483"/>
    </source>
</evidence>
<dbReference type="PROSITE" id="PS00170">
    <property type="entry name" value="CSA_PPIASE_1"/>
    <property type="match status" value="1"/>
</dbReference>